<evidence type="ECO:0000256" key="7">
    <source>
        <dbReference type="SAM" id="MobiDB-lite"/>
    </source>
</evidence>
<evidence type="ECO:0000256" key="1">
    <source>
        <dbReference type="ARBA" id="ARBA00004651"/>
    </source>
</evidence>
<dbReference type="InterPro" id="IPR023408">
    <property type="entry name" value="MscS_beta-dom_sf"/>
</dbReference>
<dbReference type="InterPro" id="IPR006685">
    <property type="entry name" value="MscS_channel_2nd"/>
</dbReference>
<comment type="similarity">
    <text evidence="2">Belongs to the MscS (TC 1.A.23) family.</text>
</comment>
<evidence type="ECO:0000256" key="2">
    <source>
        <dbReference type="ARBA" id="ARBA00008017"/>
    </source>
</evidence>
<sequence>MRSPLLEALLHHPWTQLRWQLLVILGVLVLALAVGMWLERRFMQAAHWRDALRVALGHGVGLPAAALLLLQFVRHGSPLLLRAPLLKLALPVLAVWLLVRVAARVSHRLFPRSEPIGFLVRGLSWMAWLGLLLYLSGALPEIVEALDAVSLHIGNQRLTGWTLLRGIVSIVVTLVLALWVSSLLESRLLLSPLDINLRLVLSRLIRAAIFTTALLVGLQMVGIDLTVLGVFGGALGVGLGLGLQRIAANYVSGFVILLERSLRVGDNVRLDPGFQGKILDIKTRYTVVRSSGGTESIVPNEMLISNRIENLSYTDPNVWMSTTVSVGYDSDLDTVLPLIREAAAAVPRILRDPAPSAVLSNFGADGLEITLGYWIADPENGTLNVRGAVNLAIWHALKGGGVDIPFPQRVLRWAPGQGSAPPPPAQAALAEQGPGAAAHMPGDGA</sequence>
<keyword evidence="6 8" id="KW-0472">Membrane</keyword>
<evidence type="ECO:0000256" key="3">
    <source>
        <dbReference type="ARBA" id="ARBA00022475"/>
    </source>
</evidence>
<dbReference type="PANTHER" id="PTHR30347">
    <property type="entry name" value="POTASSIUM CHANNEL RELATED"/>
    <property type="match status" value="1"/>
</dbReference>
<dbReference type="SUPFAM" id="SSF82689">
    <property type="entry name" value="Mechanosensitive channel protein MscS (YggB), C-terminal domain"/>
    <property type="match status" value="1"/>
</dbReference>
<dbReference type="Pfam" id="PF21082">
    <property type="entry name" value="MS_channel_3rd"/>
    <property type="match status" value="1"/>
</dbReference>
<gene>
    <name evidence="11" type="primary">mscK_3</name>
    <name evidence="11" type="ORF">GALL_180350</name>
</gene>
<dbReference type="GO" id="GO:0055085">
    <property type="term" value="P:transmembrane transport"/>
    <property type="evidence" value="ECO:0007669"/>
    <property type="project" value="InterPro"/>
</dbReference>
<dbReference type="EMBL" id="MLJW01000101">
    <property type="protein sequence ID" value="OIQ99829.1"/>
    <property type="molecule type" value="Genomic_DNA"/>
</dbReference>
<feature type="compositionally biased region" description="Low complexity" evidence="7">
    <location>
        <begin position="426"/>
        <end position="438"/>
    </location>
</feature>
<dbReference type="Gene3D" id="3.30.70.100">
    <property type="match status" value="1"/>
</dbReference>
<dbReference type="PANTHER" id="PTHR30347:SF1">
    <property type="entry name" value="MECHANOSENSITIVE CHANNEL MSCK"/>
    <property type="match status" value="1"/>
</dbReference>
<dbReference type="Gene3D" id="2.30.30.60">
    <property type="match status" value="1"/>
</dbReference>
<feature type="transmembrane region" description="Helical" evidence="8">
    <location>
        <begin position="204"/>
        <end position="223"/>
    </location>
</feature>
<comment type="caution">
    <text evidence="11">The sequence shown here is derived from an EMBL/GenBank/DDBJ whole genome shotgun (WGS) entry which is preliminary data.</text>
</comment>
<protein>
    <submittedName>
        <fullName evidence="11">Mechanosensitive channel MscK</fullName>
    </submittedName>
</protein>
<organism evidence="11">
    <name type="scientific">mine drainage metagenome</name>
    <dbReference type="NCBI Taxonomy" id="410659"/>
    <lineage>
        <taxon>unclassified sequences</taxon>
        <taxon>metagenomes</taxon>
        <taxon>ecological metagenomes</taxon>
    </lineage>
</organism>
<keyword evidence="5 8" id="KW-1133">Transmembrane helix</keyword>
<evidence type="ECO:0000256" key="5">
    <source>
        <dbReference type="ARBA" id="ARBA00022989"/>
    </source>
</evidence>
<evidence type="ECO:0000259" key="9">
    <source>
        <dbReference type="Pfam" id="PF00924"/>
    </source>
</evidence>
<dbReference type="AlphaFoldDB" id="A0A1J5SI76"/>
<evidence type="ECO:0000313" key="11">
    <source>
        <dbReference type="EMBL" id="OIQ99829.1"/>
    </source>
</evidence>
<evidence type="ECO:0000256" key="8">
    <source>
        <dbReference type="SAM" id="Phobius"/>
    </source>
</evidence>
<accession>A0A1J5SI76</accession>
<feature type="transmembrane region" description="Helical" evidence="8">
    <location>
        <begin position="235"/>
        <end position="258"/>
    </location>
</feature>
<feature type="transmembrane region" description="Helical" evidence="8">
    <location>
        <begin position="51"/>
        <end position="73"/>
    </location>
</feature>
<dbReference type="SUPFAM" id="SSF50182">
    <property type="entry name" value="Sm-like ribonucleoproteins"/>
    <property type="match status" value="1"/>
</dbReference>
<feature type="transmembrane region" description="Helical" evidence="8">
    <location>
        <begin position="20"/>
        <end position="39"/>
    </location>
</feature>
<keyword evidence="4 8" id="KW-0812">Transmembrane</keyword>
<dbReference type="InterPro" id="IPR010920">
    <property type="entry name" value="LSM_dom_sf"/>
</dbReference>
<comment type="subcellular location">
    <subcellularLocation>
        <location evidence="1">Cell membrane</location>
        <topology evidence="1">Multi-pass membrane protein</topology>
    </subcellularLocation>
</comment>
<dbReference type="InterPro" id="IPR049278">
    <property type="entry name" value="MS_channel_C"/>
</dbReference>
<feature type="transmembrane region" description="Helical" evidence="8">
    <location>
        <begin position="163"/>
        <end position="184"/>
    </location>
</feature>
<dbReference type="SUPFAM" id="SSF82861">
    <property type="entry name" value="Mechanosensitive channel protein MscS (YggB), transmembrane region"/>
    <property type="match status" value="1"/>
</dbReference>
<keyword evidence="3" id="KW-1003">Cell membrane</keyword>
<dbReference type="InterPro" id="IPR011066">
    <property type="entry name" value="MscS_channel_C_sf"/>
</dbReference>
<reference evidence="11" key="1">
    <citation type="submission" date="2016-10" db="EMBL/GenBank/DDBJ databases">
        <title>Sequence of Gallionella enrichment culture.</title>
        <authorList>
            <person name="Poehlein A."/>
            <person name="Muehling M."/>
            <person name="Daniel R."/>
        </authorList>
    </citation>
    <scope>NUCLEOTIDE SEQUENCE</scope>
</reference>
<evidence type="ECO:0000259" key="10">
    <source>
        <dbReference type="Pfam" id="PF21082"/>
    </source>
</evidence>
<name>A0A1J5SI76_9ZZZZ</name>
<dbReference type="InterPro" id="IPR052702">
    <property type="entry name" value="MscS-like_channel"/>
</dbReference>
<feature type="domain" description="Mechanosensitive ion channel MscS" evidence="9">
    <location>
        <begin position="246"/>
        <end position="312"/>
    </location>
</feature>
<dbReference type="GO" id="GO:0005886">
    <property type="term" value="C:plasma membrane"/>
    <property type="evidence" value="ECO:0007669"/>
    <property type="project" value="UniProtKB-SubCell"/>
</dbReference>
<feature type="region of interest" description="Disordered" evidence="7">
    <location>
        <begin position="414"/>
        <end position="445"/>
    </location>
</feature>
<dbReference type="Gene3D" id="1.10.287.1260">
    <property type="match status" value="1"/>
</dbReference>
<feature type="domain" description="Mechanosensitive ion channel MscS C-terminal" evidence="10">
    <location>
        <begin position="322"/>
        <end position="403"/>
    </location>
</feature>
<evidence type="ECO:0000256" key="4">
    <source>
        <dbReference type="ARBA" id="ARBA00022692"/>
    </source>
</evidence>
<dbReference type="InterPro" id="IPR011014">
    <property type="entry name" value="MscS_channel_TM-2"/>
</dbReference>
<dbReference type="Pfam" id="PF00924">
    <property type="entry name" value="MS_channel_2nd"/>
    <property type="match status" value="1"/>
</dbReference>
<feature type="transmembrane region" description="Helical" evidence="8">
    <location>
        <begin position="85"/>
        <end position="103"/>
    </location>
</feature>
<proteinExistence type="inferred from homology"/>
<evidence type="ECO:0000256" key="6">
    <source>
        <dbReference type="ARBA" id="ARBA00023136"/>
    </source>
</evidence>